<reference evidence="1" key="1">
    <citation type="submission" date="2021-06" db="EMBL/GenBank/DDBJ databases">
        <title>Comparative genomics, transcriptomics and evolutionary studies reveal genomic signatures of adaptation to plant cell wall in hemibiotrophic fungi.</title>
        <authorList>
            <consortium name="DOE Joint Genome Institute"/>
            <person name="Baroncelli R."/>
            <person name="Diaz J.F."/>
            <person name="Benocci T."/>
            <person name="Peng M."/>
            <person name="Battaglia E."/>
            <person name="Haridas S."/>
            <person name="Andreopoulos W."/>
            <person name="Labutti K."/>
            <person name="Pangilinan J."/>
            <person name="Floch G.L."/>
            <person name="Makela M.R."/>
            <person name="Henrissat B."/>
            <person name="Grigoriev I.V."/>
            <person name="Crouch J.A."/>
            <person name="De Vries R.P."/>
            <person name="Sukno S.A."/>
            <person name="Thon M.R."/>
        </authorList>
    </citation>
    <scope>NUCLEOTIDE SEQUENCE</scope>
    <source>
        <strain evidence="1">CBS 125086</strain>
    </source>
</reference>
<comment type="caution">
    <text evidence="1">The sequence shown here is derived from an EMBL/GenBank/DDBJ whole genome shotgun (WGS) entry which is preliminary data.</text>
</comment>
<accession>A0AAD8V4Z4</accession>
<gene>
    <name evidence="1" type="ORF">LY79DRAFT_517469</name>
</gene>
<name>A0AAD8V4Z4_9PEZI</name>
<evidence type="ECO:0000313" key="1">
    <source>
        <dbReference type="EMBL" id="KAK1589713.1"/>
    </source>
</evidence>
<evidence type="ECO:0000313" key="2">
    <source>
        <dbReference type="Proteomes" id="UP001230504"/>
    </source>
</evidence>
<dbReference type="AlphaFoldDB" id="A0AAD8V4Z4"/>
<dbReference type="GeneID" id="85439183"/>
<keyword evidence="2" id="KW-1185">Reference proteome</keyword>
<dbReference type="RefSeq" id="XP_060413254.1">
    <property type="nucleotide sequence ID" value="XM_060554943.1"/>
</dbReference>
<dbReference type="EMBL" id="JAHLJV010000037">
    <property type="protein sequence ID" value="KAK1589713.1"/>
    <property type="molecule type" value="Genomic_DNA"/>
</dbReference>
<protein>
    <submittedName>
        <fullName evidence="1">Uncharacterized protein</fullName>
    </submittedName>
</protein>
<proteinExistence type="predicted"/>
<sequence>MSSHLQTSPGAQRSKKLPAVAHQVPGSDLDMASNDDMLLSAFDLTILPIFGEKVGRSHAEAPGRYQHQHRSGTYCGQWAHAYEHQVRWNLYLATSTAQPYPGNMRSAAMVISPAINAWLLFTVIVSTKPFSPSSCLLTAPPSIFGISTGTTNASISAHPIYPVWGMLIVH</sequence>
<dbReference type="Proteomes" id="UP001230504">
    <property type="component" value="Unassembled WGS sequence"/>
</dbReference>
<organism evidence="1 2">
    <name type="scientific">Colletotrichum navitas</name>
    <dbReference type="NCBI Taxonomy" id="681940"/>
    <lineage>
        <taxon>Eukaryota</taxon>
        <taxon>Fungi</taxon>
        <taxon>Dikarya</taxon>
        <taxon>Ascomycota</taxon>
        <taxon>Pezizomycotina</taxon>
        <taxon>Sordariomycetes</taxon>
        <taxon>Hypocreomycetidae</taxon>
        <taxon>Glomerellales</taxon>
        <taxon>Glomerellaceae</taxon>
        <taxon>Colletotrichum</taxon>
        <taxon>Colletotrichum graminicola species complex</taxon>
    </lineage>
</organism>